<feature type="region of interest" description="Disordered" evidence="1">
    <location>
        <begin position="220"/>
        <end position="245"/>
    </location>
</feature>
<feature type="region of interest" description="Disordered" evidence="1">
    <location>
        <begin position="420"/>
        <end position="448"/>
    </location>
</feature>
<feature type="compositionally biased region" description="Pro residues" evidence="1">
    <location>
        <begin position="530"/>
        <end position="539"/>
    </location>
</feature>
<feature type="compositionally biased region" description="Basic and acidic residues" evidence="1">
    <location>
        <begin position="40"/>
        <end position="49"/>
    </location>
</feature>
<dbReference type="EMBL" id="VFIY01000005">
    <property type="protein sequence ID" value="TPD62013.1"/>
    <property type="molecule type" value="Genomic_DNA"/>
</dbReference>
<sequence>MSEIGSTQKPEFNQQESPSRVTPTSTTSDQGAHQQTPNEQARRGEKTAESSKQVHHHDPAVTLSASLVHLQAGSSFIARVEGRDGESRPVIATDKGTYVVQAQPELEQALAKLPPDTKAAVQITSVDKEINATITPVRTEKHIGLEEQIFRPTEVTLTLVNVNSAVLPDTGQPPSASATEPGFHYQASNLYKAEQIAKNLSGAIEQIPLPTVTRSYTFFDSGRAGHAGGQEPGQSNTASSTGGGLSSSVIGAPIIAQEASAPAPASPPNRVQQTGLEQLLQKPVFATVIKTYPKPDTPLPAFVQKEIALDSPLDDIPKGKGFNLSVQSIAIPNEGEEATIQPVLPSAPGSTPVSGAEIPAAEAGKTPPPAAAIPPGSPLAAPPAPQTVSATPTDTALPGQTPPPQTISAIIVDPKNASRISPSREDIAPETQPPLPKAVPYGQQSQSPAGLKTHYLATPVSVVKFESSADLPPGTIVTFSVTPSPGAENITAPQGPQEPAKSAQAGPRPEAAPASATPTSPAPATEAPAPSTPPAPAPEAAPAAAEAPPQPLLEMLDNWESLSLAISTLAAQQGAAAAAMTQRMPNLQAPQQMTAGILFFMAALGSPNPAQAWLGQEVVQHLQRAGQERLIQQMDTDMRRISALRTEGPAGDWRPVLLPLQTGPDITAIPMLVRHIGDEGGKQAARDGEQGTPEDKEKATRFILELDLKGTGNTVLDGMLQKKRLDIILKTEKTLAAPLKEQLVKMFGNSVQHSGFEGELVFQDGRKPEFSVRKLMETKLHFSGSASQEA</sequence>
<dbReference type="Proteomes" id="UP000319148">
    <property type="component" value="Unassembled WGS sequence"/>
</dbReference>
<comment type="caution">
    <text evidence="2">The sequence shown here is derived from an EMBL/GenBank/DDBJ whole genome shotgun (WGS) entry which is preliminary data.</text>
</comment>
<name>A0A501PNM0_9PROT</name>
<gene>
    <name evidence="2" type="ORF">FIV46_07380</name>
</gene>
<keyword evidence="3" id="KW-1185">Reference proteome</keyword>
<feature type="compositionally biased region" description="Low complexity" evidence="1">
    <location>
        <begin position="17"/>
        <end position="28"/>
    </location>
</feature>
<feature type="region of interest" description="Disordered" evidence="1">
    <location>
        <begin position="471"/>
        <end position="547"/>
    </location>
</feature>
<evidence type="ECO:0000313" key="2">
    <source>
        <dbReference type="EMBL" id="TPD62013.1"/>
    </source>
</evidence>
<feature type="compositionally biased region" description="Pro residues" evidence="1">
    <location>
        <begin position="366"/>
        <end position="385"/>
    </location>
</feature>
<feature type="region of interest" description="Disordered" evidence="1">
    <location>
        <begin position="341"/>
        <end position="407"/>
    </location>
</feature>
<dbReference type="AlphaFoldDB" id="A0A501PNM0"/>
<feature type="compositionally biased region" description="Polar residues" evidence="1">
    <location>
        <begin position="1"/>
        <end position="16"/>
    </location>
</feature>
<feature type="region of interest" description="Disordered" evidence="1">
    <location>
        <begin position="1"/>
        <end position="56"/>
    </location>
</feature>
<evidence type="ECO:0008006" key="4">
    <source>
        <dbReference type="Google" id="ProtNLM"/>
    </source>
</evidence>
<evidence type="ECO:0000256" key="1">
    <source>
        <dbReference type="SAM" id="MobiDB-lite"/>
    </source>
</evidence>
<proteinExistence type="predicted"/>
<reference evidence="3" key="1">
    <citation type="submission" date="2019-06" db="EMBL/GenBank/DDBJ databases">
        <title>The complete genome of Emcibacter congregatus ZYLT.</title>
        <authorList>
            <person name="Zhao Z."/>
        </authorList>
    </citation>
    <scope>NUCLEOTIDE SEQUENCE [LARGE SCALE GENOMIC DNA]</scope>
    <source>
        <strain evidence="3">MCCC 1A06723</strain>
    </source>
</reference>
<organism evidence="2 3">
    <name type="scientific">Emcibacter nanhaiensis</name>
    <dbReference type="NCBI Taxonomy" id="1505037"/>
    <lineage>
        <taxon>Bacteria</taxon>
        <taxon>Pseudomonadati</taxon>
        <taxon>Pseudomonadota</taxon>
        <taxon>Alphaproteobacteria</taxon>
        <taxon>Emcibacterales</taxon>
        <taxon>Emcibacteraceae</taxon>
        <taxon>Emcibacter</taxon>
    </lineage>
</organism>
<feature type="compositionally biased region" description="Low complexity" evidence="1">
    <location>
        <begin position="509"/>
        <end position="529"/>
    </location>
</feature>
<dbReference type="OrthoDB" id="8479549at2"/>
<evidence type="ECO:0000313" key="3">
    <source>
        <dbReference type="Proteomes" id="UP000319148"/>
    </source>
</evidence>
<dbReference type="RefSeq" id="WP_139939958.1">
    <property type="nucleotide sequence ID" value="NZ_JBHSYP010000003.1"/>
</dbReference>
<feature type="compositionally biased region" description="Polar residues" evidence="1">
    <location>
        <begin position="29"/>
        <end position="39"/>
    </location>
</feature>
<protein>
    <recommendedName>
        <fullName evidence="4">Flagellar hook-length control protein FliK</fullName>
    </recommendedName>
</protein>
<accession>A0A501PNM0</accession>